<evidence type="ECO:0000313" key="3">
    <source>
        <dbReference type="Proteomes" id="UP001596157"/>
    </source>
</evidence>
<keyword evidence="1" id="KW-0732">Signal</keyword>
<dbReference type="EMBL" id="JBHSKF010000007">
    <property type="protein sequence ID" value="MFC5288701.1"/>
    <property type="molecule type" value="Genomic_DNA"/>
</dbReference>
<feature type="chain" id="PRO_5046713777" description="Lipoprotein" evidence="1">
    <location>
        <begin position="18"/>
        <end position="121"/>
    </location>
</feature>
<sequence>MASRCAIVLVALPLALAGCASLDADSATAAARRFVSAAAENRADDACAVVAPRAATDCAEAVADLGDLGEVRSAQLWGGEARVETGNAVMFLHEFAAGWLVTGAGCVGDGESPYECAVGGP</sequence>
<evidence type="ECO:0000256" key="1">
    <source>
        <dbReference type="SAM" id="SignalP"/>
    </source>
</evidence>
<gene>
    <name evidence="2" type="ORF">ACFPM7_16715</name>
</gene>
<name>A0ABW0EPK7_9PSEU</name>
<accession>A0ABW0EPK7</accession>
<evidence type="ECO:0008006" key="4">
    <source>
        <dbReference type="Google" id="ProtNLM"/>
    </source>
</evidence>
<keyword evidence="3" id="KW-1185">Reference proteome</keyword>
<proteinExistence type="predicted"/>
<evidence type="ECO:0000313" key="2">
    <source>
        <dbReference type="EMBL" id="MFC5288701.1"/>
    </source>
</evidence>
<reference evidence="3" key="1">
    <citation type="journal article" date="2019" name="Int. J. Syst. Evol. Microbiol.">
        <title>The Global Catalogue of Microorganisms (GCM) 10K type strain sequencing project: providing services to taxonomists for standard genome sequencing and annotation.</title>
        <authorList>
            <consortium name="The Broad Institute Genomics Platform"/>
            <consortium name="The Broad Institute Genome Sequencing Center for Infectious Disease"/>
            <person name="Wu L."/>
            <person name="Ma J."/>
        </authorList>
    </citation>
    <scope>NUCLEOTIDE SEQUENCE [LARGE SCALE GENOMIC DNA]</scope>
    <source>
        <strain evidence="3">CCUG 59778</strain>
    </source>
</reference>
<dbReference type="Proteomes" id="UP001596157">
    <property type="component" value="Unassembled WGS sequence"/>
</dbReference>
<dbReference type="PROSITE" id="PS51257">
    <property type="entry name" value="PROKAR_LIPOPROTEIN"/>
    <property type="match status" value="1"/>
</dbReference>
<organism evidence="2 3">
    <name type="scientific">Actinokineospora guangxiensis</name>
    <dbReference type="NCBI Taxonomy" id="1490288"/>
    <lineage>
        <taxon>Bacteria</taxon>
        <taxon>Bacillati</taxon>
        <taxon>Actinomycetota</taxon>
        <taxon>Actinomycetes</taxon>
        <taxon>Pseudonocardiales</taxon>
        <taxon>Pseudonocardiaceae</taxon>
        <taxon>Actinokineospora</taxon>
    </lineage>
</organism>
<comment type="caution">
    <text evidence="2">The sequence shown here is derived from an EMBL/GenBank/DDBJ whole genome shotgun (WGS) entry which is preliminary data.</text>
</comment>
<feature type="signal peptide" evidence="1">
    <location>
        <begin position="1"/>
        <end position="17"/>
    </location>
</feature>
<protein>
    <recommendedName>
        <fullName evidence="4">Lipoprotein</fullName>
    </recommendedName>
</protein>
<dbReference type="RefSeq" id="WP_378248546.1">
    <property type="nucleotide sequence ID" value="NZ_JBHSKF010000007.1"/>
</dbReference>